<dbReference type="GO" id="GO:0005829">
    <property type="term" value="C:cytosol"/>
    <property type="evidence" value="ECO:0007669"/>
    <property type="project" value="TreeGrafter"/>
</dbReference>
<evidence type="ECO:0000313" key="2">
    <source>
        <dbReference type="EMBL" id="AYG64496.1"/>
    </source>
</evidence>
<dbReference type="InterPro" id="IPR045079">
    <property type="entry name" value="Oxoprolinase-like"/>
</dbReference>
<proteinExistence type="predicted"/>
<dbReference type="AlphaFoldDB" id="A0A387GAZ5"/>
<dbReference type="InterPro" id="IPR003692">
    <property type="entry name" value="Hydantoinase_B"/>
</dbReference>
<organism evidence="2 3">
    <name type="scientific">Rhizobium jaguaris</name>
    <dbReference type="NCBI Taxonomy" id="1312183"/>
    <lineage>
        <taxon>Bacteria</taxon>
        <taxon>Pseudomonadati</taxon>
        <taxon>Pseudomonadota</taxon>
        <taxon>Alphaproteobacteria</taxon>
        <taxon>Hyphomicrobiales</taxon>
        <taxon>Rhizobiaceae</taxon>
        <taxon>Rhizobium/Agrobacterium group</taxon>
        <taxon>Rhizobium</taxon>
    </lineage>
</organism>
<dbReference type="KEGG" id="rjg:CCGE525_37900"/>
<reference evidence="2 3" key="1">
    <citation type="submission" date="2018-10" db="EMBL/GenBank/DDBJ databases">
        <title>Rhizobium etli, R. leguminosarum and a new Rhizobium genospecies from Phaseolus dumosus.</title>
        <authorList>
            <person name="Ramirez-Puebla S.T."/>
            <person name="Rogel-Hernandez M.A."/>
            <person name="Guerrero G."/>
            <person name="Ormeno-Orrillo E."/>
            <person name="Martinez-Romero J.C."/>
            <person name="Negrete-Yankelevich S."/>
            <person name="Martinez-Romero E."/>
        </authorList>
    </citation>
    <scope>NUCLEOTIDE SEQUENCE [LARGE SCALE GENOMIC DNA]</scope>
    <source>
        <strain evidence="2 3">CCGE525</strain>
        <plasmid evidence="3">prccge525a</plasmid>
    </source>
</reference>
<protein>
    <submittedName>
        <fullName evidence="2">Hydantoinase B/oxoprolinase family protein</fullName>
    </submittedName>
</protein>
<accession>A0A387GAZ5</accession>
<name>A0A387GAZ5_9HYPH</name>
<keyword evidence="3" id="KW-1185">Reference proteome</keyword>
<dbReference type="OrthoDB" id="9761586at2"/>
<feature type="domain" description="Hydantoinase B/oxoprolinase" evidence="1">
    <location>
        <begin position="7"/>
        <end position="526"/>
    </location>
</feature>
<gene>
    <name evidence="2" type="ORF">CCGE525_37900</name>
</gene>
<dbReference type="GO" id="GO:0017168">
    <property type="term" value="F:5-oxoprolinase (ATP-hydrolyzing) activity"/>
    <property type="evidence" value="ECO:0007669"/>
    <property type="project" value="TreeGrafter"/>
</dbReference>
<keyword evidence="2" id="KW-0614">Plasmid</keyword>
<dbReference type="PANTHER" id="PTHR11365">
    <property type="entry name" value="5-OXOPROLINASE RELATED"/>
    <property type="match status" value="1"/>
</dbReference>
<sequence>MAQKTNDPITFAVIKNALDTIVDDMAFAVMRTARSPIVRDVLDYSVTLCDKHGRILSQAKTVALHLGAVPDAMAVIMEEYADDLAEGDVIIFNDPYEGGMHLPDIFMIRPIFHSDNSLRGFSVVIAHHCDVGGRVPGSNAADSTEIYQEGLRIAPMKLYSKGVRNDTLMRIIEKNVRLPELVFGDLEAQFATCNLGERELLRLIERYGADELDSYFDDLIDYGEQLTRAAIRSWPDGEYSFEDFIDGDGFSTDAIPIRVKLTVKGDHLDVDFAGSSPQVKGAINSTLSFVKSATYLSVRCALDAEVPNNAGVYRCITISAPEGSILNPQMPAAVAARALTGYRVVDTVLGALSQIAPKKVMAAGEGGNTVLAFGGWDKETREPFVLVDMINGAWGGRWNKDGVEGVTNPSQNMSNLPVETLEVRYPMMMDEYSLRPDSCGAGEFRGGLGLIRQYRLLAEEAVLQIRADRHDHAPYGLFGGKPAAKCVNILDPDGESIVLPAKITRTIGKNVVVRHEQAAGGGYGDPLKRSLDLIRDDLINGKISRAYAEAHHGVVFAADDTSIDEGATATRRKGAAQ</sequence>
<dbReference type="EMBL" id="CP032697">
    <property type="protein sequence ID" value="AYG64496.1"/>
    <property type="molecule type" value="Genomic_DNA"/>
</dbReference>
<dbReference type="Pfam" id="PF02538">
    <property type="entry name" value="Hydantoinase_B"/>
    <property type="match status" value="1"/>
</dbReference>
<dbReference type="RefSeq" id="WP_120709384.1">
    <property type="nucleotide sequence ID" value="NZ_CP032697.1"/>
</dbReference>
<evidence type="ECO:0000259" key="1">
    <source>
        <dbReference type="Pfam" id="PF02538"/>
    </source>
</evidence>
<evidence type="ECO:0000313" key="3">
    <source>
        <dbReference type="Proteomes" id="UP000282195"/>
    </source>
</evidence>
<dbReference type="Proteomes" id="UP000282195">
    <property type="component" value="Plasmid pRCCGE525a"/>
</dbReference>
<dbReference type="PANTHER" id="PTHR11365:SF23">
    <property type="entry name" value="HYPOTHETICAL 5-OXOPROLINASE (EUROFUNG)-RELATED"/>
    <property type="match status" value="1"/>
</dbReference>
<dbReference type="GO" id="GO:0006749">
    <property type="term" value="P:glutathione metabolic process"/>
    <property type="evidence" value="ECO:0007669"/>
    <property type="project" value="TreeGrafter"/>
</dbReference>
<geneLocation type="plasmid" evidence="3">
    <name>prccge525a</name>
</geneLocation>